<proteinExistence type="predicted"/>
<accession>A0A2I0UGL1</accession>
<name>A0A2I0UGL1_LIMLA</name>
<evidence type="ECO:0000313" key="2">
    <source>
        <dbReference type="EMBL" id="PKU45185.1"/>
    </source>
</evidence>
<gene>
    <name evidence="2" type="ORF">llap_4526</name>
</gene>
<evidence type="ECO:0000313" key="3">
    <source>
        <dbReference type="Proteomes" id="UP000233556"/>
    </source>
</evidence>
<protein>
    <submittedName>
        <fullName evidence="2">Uncharacterized protein</fullName>
    </submittedName>
</protein>
<sequence length="66" mass="8216">MQMPMRSITDHVSTCSATNFCGKYQYEKRREEKRREEKRREEKRREEKRREEFQYVFIDPFSFSGG</sequence>
<feature type="region of interest" description="Disordered" evidence="1">
    <location>
        <begin position="28"/>
        <end position="49"/>
    </location>
</feature>
<organism evidence="2 3">
    <name type="scientific">Limosa lapponica baueri</name>
    <dbReference type="NCBI Taxonomy" id="1758121"/>
    <lineage>
        <taxon>Eukaryota</taxon>
        <taxon>Metazoa</taxon>
        <taxon>Chordata</taxon>
        <taxon>Craniata</taxon>
        <taxon>Vertebrata</taxon>
        <taxon>Euteleostomi</taxon>
        <taxon>Archelosauria</taxon>
        <taxon>Archosauria</taxon>
        <taxon>Dinosauria</taxon>
        <taxon>Saurischia</taxon>
        <taxon>Theropoda</taxon>
        <taxon>Coelurosauria</taxon>
        <taxon>Aves</taxon>
        <taxon>Neognathae</taxon>
        <taxon>Neoaves</taxon>
        <taxon>Charadriiformes</taxon>
        <taxon>Scolopacidae</taxon>
        <taxon>Limosa</taxon>
    </lineage>
</organism>
<evidence type="ECO:0000256" key="1">
    <source>
        <dbReference type="SAM" id="MobiDB-lite"/>
    </source>
</evidence>
<dbReference type="AlphaFoldDB" id="A0A2I0UGL1"/>
<dbReference type="EMBL" id="KZ505775">
    <property type="protein sequence ID" value="PKU45185.1"/>
    <property type="molecule type" value="Genomic_DNA"/>
</dbReference>
<keyword evidence="3" id="KW-1185">Reference proteome</keyword>
<reference evidence="3" key="1">
    <citation type="submission" date="2017-11" db="EMBL/GenBank/DDBJ databases">
        <authorList>
            <person name="Lima N.C."/>
            <person name="Parody-Merino A.M."/>
            <person name="Battley P.F."/>
            <person name="Fidler A.E."/>
            <person name="Prosdocimi F."/>
        </authorList>
    </citation>
    <scope>NUCLEOTIDE SEQUENCE [LARGE SCALE GENOMIC DNA]</scope>
</reference>
<dbReference type="Proteomes" id="UP000233556">
    <property type="component" value="Unassembled WGS sequence"/>
</dbReference>
<reference evidence="3" key="2">
    <citation type="submission" date="2017-12" db="EMBL/GenBank/DDBJ databases">
        <title>Genome sequence of the Bar-tailed Godwit (Limosa lapponica baueri).</title>
        <authorList>
            <person name="Lima N.C.B."/>
            <person name="Parody-Merino A.M."/>
            <person name="Battley P.F."/>
            <person name="Fidler A.E."/>
            <person name="Prosdocimi F."/>
        </authorList>
    </citation>
    <scope>NUCLEOTIDE SEQUENCE [LARGE SCALE GENOMIC DNA]</scope>
</reference>